<accession>A0A939F3W3</accession>
<feature type="region of interest" description="Disordered" evidence="1">
    <location>
        <begin position="15"/>
        <end position="34"/>
    </location>
</feature>
<keyword evidence="4" id="KW-1185">Reference proteome</keyword>
<evidence type="ECO:0000256" key="2">
    <source>
        <dbReference type="SAM" id="Phobius"/>
    </source>
</evidence>
<feature type="transmembrane region" description="Helical" evidence="2">
    <location>
        <begin position="74"/>
        <end position="95"/>
    </location>
</feature>
<sequence>SFAAAAALTFRCAEPPSPSRTVTGSSHPVPAAPAPSPWRDRRYLLFTATEAALFLDDAVLQVGMPLWIVHATDVPHGMVPLLMVLNCVLVVLCQVPLSRFGSTPEKACALLLPLVACFVAGCAAMTVSTAGGTGLAIAALTCAAVAFTFAEILHSIASWELSVALAPGDAQGAYLGVHGLSSSAQRSGGPLLVTAVIAAGPFAWPLLGAGVIAMVAAQRRLVRNRLPQRALSVAPVTVSEH</sequence>
<gene>
    <name evidence="3" type="ORF">J0695_06320</name>
</gene>
<organism evidence="3 4">
    <name type="scientific">Streptomyces beijiangensis</name>
    <dbReference type="NCBI Taxonomy" id="163361"/>
    <lineage>
        <taxon>Bacteria</taxon>
        <taxon>Bacillati</taxon>
        <taxon>Actinomycetota</taxon>
        <taxon>Actinomycetes</taxon>
        <taxon>Kitasatosporales</taxon>
        <taxon>Streptomycetaceae</taxon>
        <taxon>Streptomyces</taxon>
    </lineage>
</organism>
<feature type="non-terminal residue" evidence="3">
    <location>
        <position position="1"/>
    </location>
</feature>
<dbReference type="AlphaFoldDB" id="A0A939F3W3"/>
<protein>
    <submittedName>
        <fullName evidence="3">MFS transporter</fullName>
    </submittedName>
</protein>
<reference evidence="3" key="1">
    <citation type="submission" date="2021-03" db="EMBL/GenBank/DDBJ databases">
        <title>Streptomyces poriferae sp. nov., a novel marine sponge-derived Actinobacteria species with anti-MRSA activity.</title>
        <authorList>
            <person name="Sandoval-Powers M."/>
            <person name="Kralova S."/>
            <person name="Nguyen G.-S."/>
            <person name="Fawwal D."/>
            <person name="Degnes K."/>
            <person name="Klinkenberg G."/>
            <person name="Sletta H."/>
            <person name="Wentzel A."/>
            <person name="Liles M.R."/>
        </authorList>
    </citation>
    <scope>NUCLEOTIDE SEQUENCE</scope>
    <source>
        <strain evidence="3">DSM 41794</strain>
    </source>
</reference>
<evidence type="ECO:0000313" key="4">
    <source>
        <dbReference type="Proteomes" id="UP000664167"/>
    </source>
</evidence>
<keyword evidence="2" id="KW-0472">Membrane</keyword>
<evidence type="ECO:0000256" key="1">
    <source>
        <dbReference type="SAM" id="MobiDB-lite"/>
    </source>
</evidence>
<name>A0A939F3W3_9ACTN</name>
<dbReference type="Proteomes" id="UP000664167">
    <property type="component" value="Unassembled WGS sequence"/>
</dbReference>
<keyword evidence="2" id="KW-0812">Transmembrane</keyword>
<dbReference type="InterPro" id="IPR036259">
    <property type="entry name" value="MFS_trans_sf"/>
</dbReference>
<evidence type="ECO:0000313" key="3">
    <source>
        <dbReference type="EMBL" id="MBO0511423.1"/>
    </source>
</evidence>
<dbReference type="SUPFAM" id="SSF103473">
    <property type="entry name" value="MFS general substrate transporter"/>
    <property type="match status" value="1"/>
</dbReference>
<keyword evidence="2" id="KW-1133">Transmembrane helix</keyword>
<feature type="transmembrane region" description="Helical" evidence="2">
    <location>
        <begin position="191"/>
        <end position="217"/>
    </location>
</feature>
<dbReference type="EMBL" id="JAFLRJ010000053">
    <property type="protein sequence ID" value="MBO0511423.1"/>
    <property type="molecule type" value="Genomic_DNA"/>
</dbReference>
<comment type="caution">
    <text evidence="3">The sequence shown here is derived from an EMBL/GenBank/DDBJ whole genome shotgun (WGS) entry which is preliminary data.</text>
</comment>
<feature type="transmembrane region" description="Helical" evidence="2">
    <location>
        <begin position="107"/>
        <end position="127"/>
    </location>
</feature>
<dbReference type="Gene3D" id="1.20.1250.20">
    <property type="entry name" value="MFS general substrate transporter like domains"/>
    <property type="match status" value="1"/>
</dbReference>
<proteinExistence type="predicted"/>